<keyword evidence="4" id="KW-1185">Reference proteome</keyword>
<evidence type="ECO:0000313" key="3">
    <source>
        <dbReference type="EMBL" id="MFM9608328.1"/>
    </source>
</evidence>
<feature type="domain" description="Epoxide hydrolase N-terminal" evidence="2">
    <location>
        <begin position="26"/>
        <end position="56"/>
    </location>
</feature>
<keyword evidence="3" id="KW-0378">Hydrolase</keyword>
<name>A0ABW9HLI5_9ACTN</name>
<gene>
    <name evidence="3" type="ORF">ACKI18_06355</name>
</gene>
<evidence type="ECO:0000259" key="2">
    <source>
        <dbReference type="Pfam" id="PF06441"/>
    </source>
</evidence>
<dbReference type="Gene3D" id="3.40.50.1820">
    <property type="entry name" value="alpha/beta hydrolase"/>
    <property type="match status" value="1"/>
</dbReference>
<reference evidence="3 4" key="1">
    <citation type="submission" date="2024-12" db="EMBL/GenBank/DDBJ databases">
        <title>Forecasting of Potato common scab and diversities of Pathogenic streptomyces spp. in china.</title>
        <authorList>
            <person name="Handique U."/>
            <person name="Wu J."/>
        </authorList>
    </citation>
    <scope>NUCLEOTIDE SEQUENCE [LARGE SCALE GENOMIC DNA]</scope>
    <source>
        <strain evidence="3 4">ZRIMU1530</strain>
    </source>
</reference>
<dbReference type="RefSeq" id="WP_409120691.1">
    <property type="nucleotide sequence ID" value="NZ_JBJVNI010000003.1"/>
</dbReference>
<evidence type="ECO:0000256" key="1">
    <source>
        <dbReference type="SAM" id="MobiDB-lite"/>
    </source>
</evidence>
<dbReference type="InterPro" id="IPR029058">
    <property type="entry name" value="AB_hydrolase_fold"/>
</dbReference>
<feature type="region of interest" description="Disordered" evidence="1">
    <location>
        <begin position="1"/>
        <end position="20"/>
    </location>
</feature>
<comment type="caution">
    <text evidence="3">The sequence shown here is derived from an EMBL/GenBank/DDBJ whole genome shotgun (WGS) entry which is preliminary data.</text>
</comment>
<dbReference type="GO" id="GO:0016787">
    <property type="term" value="F:hydrolase activity"/>
    <property type="evidence" value="ECO:0007669"/>
    <property type="project" value="UniProtKB-KW"/>
</dbReference>
<dbReference type="Pfam" id="PF06441">
    <property type="entry name" value="EHN"/>
    <property type="match status" value="1"/>
</dbReference>
<organism evidence="3 4">
    <name type="scientific">Streptomyces niveiscabiei</name>
    <dbReference type="NCBI Taxonomy" id="164115"/>
    <lineage>
        <taxon>Bacteria</taxon>
        <taxon>Bacillati</taxon>
        <taxon>Actinomycetota</taxon>
        <taxon>Actinomycetes</taxon>
        <taxon>Kitasatosporales</taxon>
        <taxon>Streptomycetaceae</taxon>
        <taxon>Streptomyces</taxon>
    </lineage>
</organism>
<proteinExistence type="predicted"/>
<accession>A0ABW9HLI5</accession>
<dbReference type="EMBL" id="JBJVNI010000003">
    <property type="protein sequence ID" value="MFM9608328.1"/>
    <property type="molecule type" value="Genomic_DNA"/>
</dbReference>
<sequence length="79" mass="8839">MRFEDSVQPTSCGPALERLRRSKPPRVHEWRLNSFAQYTTEIDGQNVHFLHVRYRASVSPAPPPSRAGTSHGSRGRGPG</sequence>
<protein>
    <submittedName>
        <fullName evidence="3">Epoxide hydrolase N-terminal domain-containing protein</fullName>
    </submittedName>
</protein>
<dbReference type="InterPro" id="IPR010497">
    <property type="entry name" value="Epoxide_hydro_N"/>
</dbReference>
<dbReference type="Proteomes" id="UP001631957">
    <property type="component" value="Unassembled WGS sequence"/>
</dbReference>
<evidence type="ECO:0000313" key="4">
    <source>
        <dbReference type="Proteomes" id="UP001631957"/>
    </source>
</evidence>
<feature type="region of interest" description="Disordered" evidence="1">
    <location>
        <begin position="57"/>
        <end position="79"/>
    </location>
</feature>